<proteinExistence type="predicted"/>
<dbReference type="EMBL" id="WBSM01000001">
    <property type="protein sequence ID" value="KAB8289311.1"/>
    <property type="molecule type" value="Genomic_DNA"/>
</dbReference>
<comment type="caution">
    <text evidence="1">The sequence shown here is derived from an EMBL/GenBank/DDBJ whole genome shotgun (WGS) entry which is preliminary data.</text>
</comment>
<reference evidence="2 3" key="1">
    <citation type="submission" date="2019-10" db="EMBL/GenBank/DDBJ databases">
        <title>Bifidobacterium from non-human primates.</title>
        <authorList>
            <person name="Modesto M."/>
        </authorList>
    </citation>
    <scope>NUCLEOTIDE SEQUENCE [LARGE SCALE GENOMIC DNA]</scope>
    <source>
        <strain evidence="2 3">TREM</strain>
    </source>
</reference>
<dbReference type="OrthoDB" id="4423416at2"/>
<evidence type="ECO:0000313" key="4">
    <source>
        <dbReference type="Proteomes" id="UP000482084"/>
    </source>
</evidence>
<name>A0A6L4X2S8_9BIFI</name>
<dbReference type="EMBL" id="WHZX01000001">
    <property type="protein sequence ID" value="NEG71015.1"/>
    <property type="molecule type" value="Genomic_DNA"/>
</dbReference>
<gene>
    <name evidence="1" type="ORF">DSM100688_0391</name>
    <name evidence="2" type="ORF">GFD24_01985</name>
</gene>
<evidence type="ECO:0000313" key="1">
    <source>
        <dbReference type="EMBL" id="KAB8289311.1"/>
    </source>
</evidence>
<keyword evidence="4" id="KW-1185">Reference proteome</keyword>
<evidence type="ECO:0000313" key="3">
    <source>
        <dbReference type="Proteomes" id="UP000469943"/>
    </source>
</evidence>
<accession>A0A6L4X2S8</accession>
<protein>
    <submittedName>
        <fullName evidence="1">Uncharacterized protein</fullName>
    </submittedName>
</protein>
<dbReference type="Proteomes" id="UP000482084">
    <property type="component" value="Unassembled WGS sequence"/>
</dbReference>
<reference evidence="1 4" key="2">
    <citation type="submission" date="2019-10" db="EMBL/GenBank/DDBJ databases">
        <title>Characterization of the phylogenetic diversity of two novel species belonging to the genus Bifidobacterium: Bifidobacterium cebidarum sp. nov. and Bifidobacterium leontopitheci sp. nov.</title>
        <authorList>
            <person name="Lugli G.A."/>
            <person name="Duranti S."/>
            <person name="Milani C."/>
            <person name="Turroni F."/>
            <person name="Ventura M."/>
        </authorList>
    </citation>
    <scope>NUCLEOTIDE SEQUENCE [LARGE SCALE GENOMIC DNA]</scope>
    <source>
        <strain evidence="1 4">DSM 100688</strain>
    </source>
</reference>
<evidence type="ECO:0000313" key="2">
    <source>
        <dbReference type="EMBL" id="NEG71015.1"/>
    </source>
</evidence>
<sequence length="93" mass="9668">MSAHVKLNLAGFTAFRQSPAVLGAIKSEAEKLADRANQRALSECSHPEHAQFRALGPIPTEPGAVAIATSSGDPGCWKHNAKHNTLVKALGGG</sequence>
<dbReference type="Proteomes" id="UP000469943">
    <property type="component" value="Unassembled WGS sequence"/>
</dbReference>
<organism evidence="1 4">
    <name type="scientific">Bifidobacterium ramosum</name>
    <dbReference type="NCBI Taxonomy" id="1798158"/>
    <lineage>
        <taxon>Bacteria</taxon>
        <taxon>Bacillati</taxon>
        <taxon>Actinomycetota</taxon>
        <taxon>Actinomycetes</taxon>
        <taxon>Bifidobacteriales</taxon>
        <taxon>Bifidobacteriaceae</taxon>
        <taxon>Bifidobacterium</taxon>
    </lineage>
</organism>
<dbReference type="RefSeq" id="WP_152357478.1">
    <property type="nucleotide sequence ID" value="NZ_WBSM01000001.1"/>
</dbReference>
<dbReference type="AlphaFoldDB" id="A0A6L4X2S8"/>